<comment type="caution">
    <text evidence="1">The sequence shown here is derived from an EMBL/GenBank/DDBJ whole genome shotgun (WGS) entry which is preliminary data.</text>
</comment>
<protein>
    <submittedName>
        <fullName evidence="1">RNA-directed DNA polymerase (Reverse transcriptase), Ribonuclease H</fullName>
    </submittedName>
</protein>
<dbReference type="GO" id="GO:0003964">
    <property type="term" value="F:RNA-directed DNA polymerase activity"/>
    <property type="evidence" value="ECO:0007669"/>
    <property type="project" value="UniProtKB-KW"/>
</dbReference>
<keyword evidence="1" id="KW-0808">Transferase</keyword>
<evidence type="ECO:0000313" key="2">
    <source>
        <dbReference type="Proteomes" id="UP000321393"/>
    </source>
</evidence>
<keyword evidence="1" id="KW-0548">Nucleotidyltransferase</keyword>
<dbReference type="OrthoDB" id="10066679at2759"/>
<organism evidence="1 2">
    <name type="scientific">Cucumis melo var. makuwa</name>
    <name type="common">Oriental melon</name>
    <dbReference type="NCBI Taxonomy" id="1194695"/>
    <lineage>
        <taxon>Eukaryota</taxon>
        <taxon>Viridiplantae</taxon>
        <taxon>Streptophyta</taxon>
        <taxon>Embryophyta</taxon>
        <taxon>Tracheophyta</taxon>
        <taxon>Spermatophyta</taxon>
        <taxon>Magnoliopsida</taxon>
        <taxon>eudicotyledons</taxon>
        <taxon>Gunneridae</taxon>
        <taxon>Pentapetalae</taxon>
        <taxon>rosids</taxon>
        <taxon>fabids</taxon>
        <taxon>Cucurbitales</taxon>
        <taxon>Cucurbitaceae</taxon>
        <taxon>Benincaseae</taxon>
        <taxon>Cucumis</taxon>
    </lineage>
</organism>
<dbReference type="EMBL" id="SSTE01014399">
    <property type="protein sequence ID" value="KAA0046062.1"/>
    <property type="molecule type" value="Genomic_DNA"/>
</dbReference>
<sequence length="85" mass="10223">MVIERQFAHQICTTLFSLVYGVEVVLPIEVKLSSLRIVKEVELKKAEWTQARYERLYLTEDRWLTALCRGRLYQKKMTRAYDRKI</sequence>
<dbReference type="AlphaFoldDB" id="A0A5A7TRP0"/>
<proteinExistence type="predicted"/>
<dbReference type="Proteomes" id="UP000321393">
    <property type="component" value="Unassembled WGS sequence"/>
</dbReference>
<reference evidence="1 2" key="1">
    <citation type="submission" date="2019-08" db="EMBL/GenBank/DDBJ databases">
        <title>Draft genome sequences of two oriental melons (Cucumis melo L. var makuwa).</title>
        <authorList>
            <person name="Kwon S.-Y."/>
        </authorList>
    </citation>
    <scope>NUCLEOTIDE SEQUENCE [LARGE SCALE GENOMIC DNA]</scope>
    <source>
        <strain evidence="2">cv. SW 3</strain>
        <tissue evidence="1">Leaf</tissue>
    </source>
</reference>
<gene>
    <name evidence="1" type="ORF">E6C27_scaffold15994G00010</name>
</gene>
<keyword evidence="1" id="KW-0695">RNA-directed DNA polymerase</keyword>
<name>A0A5A7TRP0_CUCMM</name>
<evidence type="ECO:0000313" key="1">
    <source>
        <dbReference type="EMBL" id="KAA0046062.1"/>
    </source>
</evidence>
<accession>A0A5A7TRP0</accession>